<evidence type="ECO:0000256" key="10">
    <source>
        <dbReference type="RuleBase" id="RU004432"/>
    </source>
</evidence>
<dbReference type="Pfam" id="PF00004">
    <property type="entry name" value="AAA"/>
    <property type="match status" value="1"/>
</dbReference>
<dbReference type="PROSITE" id="PS51903">
    <property type="entry name" value="CLP_R"/>
    <property type="match status" value="1"/>
</dbReference>
<dbReference type="NCBIfam" id="TIGR03346">
    <property type="entry name" value="chaperone_ClpB"/>
    <property type="match status" value="1"/>
</dbReference>
<dbReference type="PROSITE" id="PS00870">
    <property type="entry name" value="CLPAB_1"/>
    <property type="match status" value="1"/>
</dbReference>
<keyword evidence="5 10" id="KW-0067">ATP-binding</keyword>
<keyword evidence="11" id="KW-0346">Stress response</keyword>
<comment type="similarity">
    <text evidence="1 10">Belongs to the ClpA/ClpB family.</text>
</comment>
<gene>
    <name evidence="13" type="primary">clpB_2</name>
    <name evidence="11" type="synonym">clpB</name>
    <name evidence="13" type="ORF">GCM10007891_28780</name>
</gene>
<dbReference type="Pfam" id="PF02861">
    <property type="entry name" value="Clp_N"/>
    <property type="match status" value="1"/>
</dbReference>
<dbReference type="NCBIfam" id="NF008118">
    <property type="entry name" value="PRK10865.1"/>
    <property type="match status" value="1"/>
</dbReference>
<dbReference type="InterPro" id="IPR003593">
    <property type="entry name" value="AAA+_ATPase"/>
</dbReference>
<dbReference type="SUPFAM" id="SSF52540">
    <property type="entry name" value="P-loop containing nucleoside triphosphate hydrolases"/>
    <property type="match status" value="2"/>
</dbReference>
<reference evidence="13" key="2">
    <citation type="submission" date="2023-01" db="EMBL/GenBank/DDBJ databases">
        <title>Draft genome sequence of Methylophaga thalassica strain NBRC 102424.</title>
        <authorList>
            <person name="Sun Q."/>
            <person name="Mori K."/>
        </authorList>
    </citation>
    <scope>NUCLEOTIDE SEQUENCE</scope>
    <source>
        <strain evidence="13">NBRC 102424</strain>
    </source>
</reference>
<feature type="coiled-coil region" evidence="11">
    <location>
        <begin position="412"/>
        <end position="492"/>
    </location>
</feature>
<keyword evidence="7 10" id="KW-0143">Chaperone</keyword>
<comment type="subunit">
    <text evidence="11">Homohexamer; The oligomerization is ATP-dependent.</text>
</comment>
<dbReference type="InterPro" id="IPR017730">
    <property type="entry name" value="Chaperonin_ClpB"/>
</dbReference>
<evidence type="ECO:0000313" key="13">
    <source>
        <dbReference type="EMBL" id="GLQ01025.1"/>
    </source>
</evidence>
<dbReference type="Gene3D" id="1.10.8.60">
    <property type="match status" value="1"/>
</dbReference>
<accession>A0ABQ5TZ89</accession>
<evidence type="ECO:0000259" key="12">
    <source>
        <dbReference type="PROSITE" id="PS51903"/>
    </source>
</evidence>
<evidence type="ECO:0000313" key="14">
    <source>
        <dbReference type="Proteomes" id="UP001161423"/>
    </source>
</evidence>
<dbReference type="InterPro" id="IPR003959">
    <property type="entry name" value="ATPase_AAA_core"/>
</dbReference>
<dbReference type="PANTHER" id="PTHR11638">
    <property type="entry name" value="ATP-DEPENDENT CLP PROTEASE"/>
    <property type="match status" value="1"/>
</dbReference>
<evidence type="ECO:0000256" key="9">
    <source>
        <dbReference type="PROSITE-ProRule" id="PRU01251"/>
    </source>
</evidence>
<dbReference type="InterPro" id="IPR018368">
    <property type="entry name" value="ClpA/B_CS1"/>
</dbReference>
<dbReference type="SMART" id="SM00382">
    <property type="entry name" value="AAA"/>
    <property type="match status" value="2"/>
</dbReference>
<dbReference type="InterPro" id="IPR001270">
    <property type="entry name" value="ClpA/B"/>
</dbReference>
<comment type="caution">
    <text evidence="13">The sequence shown here is derived from an EMBL/GenBank/DDBJ whole genome shotgun (WGS) entry which is preliminary data.</text>
</comment>
<sequence length="861" mass="96043">MQIDKLTSKFQEALAAAQSMAVGQEHQFIEPVHLMLALLQQQNGSVKPILAQSGVNVAAYQADLEQQLSRLAQVEGGNGDIHVSQDLSRLLNQTDKLAQQRQDQYISSELFVLALAEDKNQHGELLRKHGGNKTAINTAIDKIRGGERVTDPNAEEQRQALEKYTIDLTARAEAGKLDPVIGRDDEIRRTIQVLQRRTKNNPVLIGEPGVGKTAIVEGLAQRIVNGEVPDGMKNKRVLALDMGSLIAGAKFRGEFEERLKAVLNDLSKQEGQIILFIDEIHTMVGAGKAEGAMDAGNMLKPALARGELHCIGATTLNEYRQYVEKDAALERRFQKVIVGEPTVESTIAILRGLAERYEVHHGVDITDPAIVAAATLSNRYITDRKLPDKAIDLIDEAASRIRMEIDSKPEVLDRLERRLIQLKIERMALKKQSDDASKKRLETLETEMKKLAREYTDLEEVWKSEKASLHGSQHVKEELEKARLELDAANRSADYEKMAKLQYGRIPELEKQLKLATEAEMQEFTLLRNKVGEEEIAEVVSKWTGIPVSKMLEGERDKLLKMDDALHETVIGQDEAVSSVANAIRRSRAGLSDPHRPNGSFLFLGPTGVGKTELCKSLANFLFDTQDAMIRIDMSEFMEKHSVARLVGAPPGYVGYEEGGYLTEAVRRKPYSVILLDEVEKAHPDVFNILLQVLDDGRLTDGQGRTVDFRNTVIVMTSNLGSSVIQEMAGEENYDAMKAAVMEIVSQHFRPEFINRVDDVVVFHPLQQAQIRAIAEIQLSHLRARLAERDMKLMLSEEALDLIASEGFDPVYGARPLKRVIQHEIENPLAQDLLSGKFSAGDTVNIEVEADKLVFKELKLH</sequence>
<dbReference type="Proteomes" id="UP001161423">
    <property type="component" value="Unassembled WGS sequence"/>
</dbReference>
<evidence type="ECO:0000256" key="5">
    <source>
        <dbReference type="ARBA" id="ARBA00022840"/>
    </source>
</evidence>
<keyword evidence="6 11" id="KW-0175">Coiled coil</keyword>
<protein>
    <recommendedName>
        <fullName evidence="2 11">Chaperone protein ClpB</fullName>
    </recommendedName>
</protein>
<dbReference type="PANTHER" id="PTHR11638:SF18">
    <property type="entry name" value="HEAT SHOCK PROTEIN 104"/>
    <property type="match status" value="1"/>
</dbReference>
<dbReference type="CDD" id="cd19499">
    <property type="entry name" value="RecA-like_ClpB_Hsp104-like"/>
    <property type="match status" value="1"/>
</dbReference>
<dbReference type="PROSITE" id="PS00871">
    <property type="entry name" value="CLPAB_2"/>
    <property type="match status" value="1"/>
</dbReference>
<dbReference type="EMBL" id="BSND01000013">
    <property type="protein sequence ID" value="GLQ01025.1"/>
    <property type="molecule type" value="Genomic_DNA"/>
</dbReference>
<keyword evidence="4 10" id="KW-0547">Nucleotide-binding</keyword>
<dbReference type="RefSeq" id="WP_284723731.1">
    <property type="nucleotide sequence ID" value="NZ_BSND01000013.1"/>
</dbReference>
<dbReference type="Pfam" id="PF10431">
    <property type="entry name" value="ClpB_D2-small"/>
    <property type="match status" value="1"/>
</dbReference>
<evidence type="ECO:0000256" key="8">
    <source>
        <dbReference type="ARBA" id="ARBA00026057"/>
    </source>
</evidence>
<keyword evidence="14" id="KW-1185">Reference proteome</keyword>
<keyword evidence="11" id="KW-0963">Cytoplasm</keyword>
<evidence type="ECO:0000256" key="4">
    <source>
        <dbReference type="ARBA" id="ARBA00022741"/>
    </source>
</evidence>
<keyword evidence="3 9" id="KW-0677">Repeat</keyword>
<evidence type="ECO:0000256" key="1">
    <source>
        <dbReference type="ARBA" id="ARBA00008675"/>
    </source>
</evidence>
<dbReference type="InterPro" id="IPR004176">
    <property type="entry name" value="Clp_R_N"/>
</dbReference>
<dbReference type="Pfam" id="PF17871">
    <property type="entry name" value="AAA_lid_9"/>
    <property type="match status" value="1"/>
</dbReference>
<dbReference type="InterPro" id="IPR050130">
    <property type="entry name" value="ClpA_ClpB"/>
</dbReference>
<comment type="subcellular location">
    <subcellularLocation>
        <location evidence="11">Cytoplasm</location>
    </subcellularLocation>
</comment>
<organism evidence="13 14">
    <name type="scientific">Methylophaga thalassica</name>
    <dbReference type="NCBI Taxonomy" id="40223"/>
    <lineage>
        <taxon>Bacteria</taxon>
        <taxon>Pseudomonadati</taxon>
        <taxon>Pseudomonadota</taxon>
        <taxon>Gammaproteobacteria</taxon>
        <taxon>Thiotrichales</taxon>
        <taxon>Piscirickettsiaceae</taxon>
        <taxon>Methylophaga</taxon>
    </lineage>
</organism>
<dbReference type="SUPFAM" id="SSF81923">
    <property type="entry name" value="Double Clp-N motif"/>
    <property type="match status" value="1"/>
</dbReference>
<comment type="function">
    <text evidence="11">Part of a stress-induced multi-chaperone system, it is involved in the recovery of the cell from heat-induced damage, in cooperation with DnaK, DnaJ and GrpE.</text>
</comment>
<dbReference type="InterPro" id="IPR028299">
    <property type="entry name" value="ClpA/B_CS2"/>
</dbReference>
<dbReference type="CDD" id="cd00009">
    <property type="entry name" value="AAA"/>
    <property type="match status" value="1"/>
</dbReference>
<dbReference type="InterPro" id="IPR036628">
    <property type="entry name" value="Clp_N_dom_sf"/>
</dbReference>
<comment type="subunit">
    <text evidence="8">Homohexamer. The oligomerization is ATP-dependent.</text>
</comment>
<evidence type="ECO:0000256" key="6">
    <source>
        <dbReference type="ARBA" id="ARBA00023054"/>
    </source>
</evidence>
<dbReference type="Pfam" id="PF07724">
    <property type="entry name" value="AAA_2"/>
    <property type="match status" value="1"/>
</dbReference>
<proteinExistence type="inferred from homology"/>
<dbReference type="SMART" id="SM01086">
    <property type="entry name" value="ClpB_D2-small"/>
    <property type="match status" value="1"/>
</dbReference>
<dbReference type="Gene3D" id="1.10.1780.10">
    <property type="entry name" value="Clp, N-terminal domain"/>
    <property type="match status" value="1"/>
</dbReference>
<dbReference type="PRINTS" id="PR00300">
    <property type="entry name" value="CLPPROTEASEA"/>
</dbReference>
<evidence type="ECO:0000256" key="11">
    <source>
        <dbReference type="RuleBase" id="RU362034"/>
    </source>
</evidence>
<evidence type="ECO:0000256" key="3">
    <source>
        <dbReference type="ARBA" id="ARBA00022737"/>
    </source>
</evidence>
<dbReference type="InterPro" id="IPR019489">
    <property type="entry name" value="Clp_ATPase_C"/>
</dbReference>
<evidence type="ECO:0000256" key="2">
    <source>
        <dbReference type="ARBA" id="ARBA00017574"/>
    </source>
</evidence>
<dbReference type="InterPro" id="IPR027417">
    <property type="entry name" value="P-loop_NTPase"/>
</dbReference>
<evidence type="ECO:0000256" key="7">
    <source>
        <dbReference type="ARBA" id="ARBA00023186"/>
    </source>
</evidence>
<reference evidence="13" key="1">
    <citation type="journal article" date="2014" name="Int. J. Syst. Evol. Microbiol.">
        <title>Complete genome of a new Firmicutes species belonging to the dominant human colonic microbiota ('Ruminococcus bicirculans') reveals two chromosomes and a selective capacity to utilize plant glucans.</title>
        <authorList>
            <consortium name="NISC Comparative Sequencing Program"/>
            <person name="Wegmann U."/>
            <person name="Louis P."/>
            <person name="Goesmann A."/>
            <person name="Henrissat B."/>
            <person name="Duncan S.H."/>
            <person name="Flint H.J."/>
        </authorList>
    </citation>
    <scope>NUCLEOTIDE SEQUENCE</scope>
    <source>
        <strain evidence="13">NBRC 102424</strain>
    </source>
</reference>
<name>A0ABQ5TZ89_9GAMM</name>
<dbReference type="Gene3D" id="3.40.50.300">
    <property type="entry name" value="P-loop containing nucleotide triphosphate hydrolases"/>
    <property type="match status" value="3"/>
</dbReference>
<dbReference type="InterPro" id="IPR041546">
    <property type="entry name" value="ClpA/ClpB_AAA_lid"/>
</dbReference>
<feature type="domain" description="Clp R" evidence="12">
    <location>
        <begin position="3"/>
        <end position="146"/>
    </location>
</feature>